<proteinExistence type="predicted"/>
<reference evidence="1" key="1">
    <citation type="journal article" date="2019" name="bioRxiv">
        <title>The Genome of the Zebra Mussel, Dreissena polymorpha: A Resource for Invasive Species Research.</title>
        <authorList>
            <person name="McCartney M.A."/>
            <person name="Auch B."/>
            <person name="Kono T."/>
            <person name="Mallez S."/>
            <person name="Zhang Y."/>
            <person name="Obille A."/>
            <person name="Becker A."/>
            <person name="Abrahante J.E."/>
            <person name="Garbe J."/>
            <person name="Badalamenti J.P."/>
            <person name="Herman A."/>
            <person name="Mangelson H."/>
            <person name="Liachko I."/>
            <person name="Sullivan S."/>
            <person name="Sone E.D."/>
            <person name="Koren S."/>
            <person name="Silverstein K.A.T."/>
            <person name="Beckman K.B."/>
            <person name="Gohl D.M."/>
        </authorList>
    </citation>
    <scope>NUCLEOTIDE SEQUENCE</scope>
    <source>
        <strain evidence="1">Duluth1</strain>
        <tissue evidence="1">Whole animal</tissue>
    </source>
</reference>
<comment type="caution">
    <text evidence="1">The sequence shown here is derived from an EMBL/GenBank/DDBJ whole genome shotgun (WGS) entry which is preliminary data.</text>
</comment>
<dbReference type="Proteomes" id="UP000828390">
    <property type="component" value="Unassembled WGS sequence"/>
</dbReference>
<reference evidence="1" key="2">
    <citation type="submission" date="2020-11" db="EMBL/GenBank/DDBJ databases">
        <authorList>
            <person name="McCartney M.A."/>
            <person name="Auch B."/>
            <person name="Kono T."/>
            <person name="Mallez S."/>
            <person name="Becker A."/>
            <person name="Gohl D.M."/>
            <person name="Silverstein K.A.T."/>
            <person name="Koren S."/>
            <person name="Bechman K.B."/>
            <person name="Herman A."/>
            <person name="Abrahante J.E."/>
            <person name="Garbe J."/>
        </authorList>
    </citation>
    <scope>NUCLEOTIDE SEQUENCE</scope>
    <source>
        <strain evidence="1">Duluth1</strain>
        <tissue evidence="1">Whole animal</tissue>
    </source>
</reference>
<organism evidence="1 2">
    <name type="scientific">Dreissena polymorpha</name>
    <name type="common">Zebra mussel</name>
    <name type="synonym">Mytilus polymorpha</name>
    <dbReference type="NCBI Taxonomy" id="45954"/>
    <lineage>
        <taxon>Eukaryota</taxon>
        <taxon>Metazoa</taxon>
        <taxon>Spiralia</taxon>
        <taxon>Lophotrochozoa</taxon>
        <taxon>Mollusca</taxon>
        <taxon>Bivalvia</taxon>
        <taxon>Autobranchia</taxon>
        <taxon>Heteroconchia</taxon>
        <taxon>Euheterodonta</taxon>
        <taxon>Imparidentia</taxon>
        <taxon>Neoheterodontei</taxon>
        <taxon>Myida</taxon>
        <taxon>Dreissenoidea</taxon>
        <taxon>Dreissenidae</taxon>
        <taxon>Dreissena</taxon>
    </lineage>
</organism>
<evidence type="ECO:0000313" key="2">
    <source>
        <dbReference type="Proteomes" id="UP000828390"/>
    </source>
</evidence>
<gene>
    <name evidence="1" type="ORF">DPMN_042989</name>
</gene>
<keyword evidence="2" id="KW-1185">Reference proteome</keyword>
<name>A0A9D4CZM1_DREPO</name>
<dbReference type="AlphaFoldDB" id="A0A9D4CZM1"/>
<evidence type="ECO:0000313" key="1">
    <source>
        <dbReference type="EMBL" id="KAH3736426.1"/>
    </source>
</evidence>
<sequence>MKLVADVVKQHTGIQLIRTDLDFGHRLGRFENGKSRPVVLKFISRERKIQILKMSKELKQGKIYPSEHLTPLNQNVFNSVRLKKRDTVESVWSRGGTIFYKGRDGSMNRVLFSQYEEWLNLPWPQRK</sequence>
<accession>A0A9D4CZM1</accession>
<protein>
    <submittedName>
        <fullName evidence="1">Uncharacterized protein</fullName>
    </submittedName>
</protein>
<dbReference type="EMBL" id="JAIWYP010000011">
    <property type="protein sequence ID" value="KAH3736426.1"/>
    <property type="molecule type" value="Genomic_DNA"/>
</dbReference>